<reference evidence="6 7" key="1">
    <citation type="submission" date="2018-06" db="EMBL/GenBank/DDBJ databases">
        <authorList>
            <consortium name="Pathogen Informatics"/>
            <person name="Doyle S."/>
        </authorList>
    </citation>
    <scope>NUCLEOTIDE SEQUENCE [LARGE SCALE GENOMIC DNA]</scope>
    <source>
        <strain evidence="6 7">NCTC10926</strain>
    </source>
</reference>
<dbReference type="eggNOG" id="COG1846">
    <property type="taxonomic scope" value="Bacteria"/>
</dbReference>
<dbReference type="EMBL" id="RQXS01000007">
    <property type="protein sequence ID" value="RZN60693.1"/>
    <property type="molecule type" value="Genomic_DNA"/>
</dbReference>
<proteinExistence type="predicted"/>
<dbReference type="Proteomes" id="UP000294229">
    <property type="component" value="Unassembled WGS sequence"/>
</dbReference>
<dbReference type="InterPro" id="IPR036390">
    <property type="entry name" value="WH_DNA-bd_sf"/>
</dbReference>
<dbReference type="Gene3D" id="1.10.10.10">
    <property type="entry name" value="Winged helix-like DNA-binding domain superfamily/Winged helix DNA-binding domain"/>
    <property type="match status" value="1"/>
</dbReference>
<name>A0A0F5F153_AVIPA</name>
<dbReference type="Pfam" id="PF01047">
    <property type="entry name" value="MarR"/>
    <property type="match status" value="1"/>
</dbReference>
<feature type="domain" description="HTH marR-type" evidence="4">
    <location>
        <begin position="26"/>
        <end position="160"/>
    </location>
</feature>
<keyword evidence="3" id="KW-0804">Transcription</keyword>
<dbReference type="GO" id="GO:0003700">
    <property type="term" value="F:DNA-binding transcription factor activity"/>
    <property type="evidence" value="ECO:0007669"/>
    <property type="project" value="InterPro"/>
</dbReference>
<evidence type="ECO:0000313" key="7">
    <source>
        <dbReference type="Proteomes" id="UP000254620"/>
    </source>
</evidence>
<dbReference type="PANTHER" id="PTHR42756">
    <property type="entry name" value="TRANSCRIPTIONAL REGULATOR, MARR"/>
    <property type="match status" value="1"/>
</dbReference>
<dbReference type="NCBIfam" id="NF008122">
    <property type="entry name" value="PRK10870.1"/>
    <property type="match status" value="1"/>
</dbReference>
<organism evidence="5 8">
    <name type="scientific">Avibacterium paragallinarum</name>
    <name type="common">Haemophilus gallinarum</name>
    <dbReference type="NCBI Taxonomy" id="728"/>
    <lineage>
        <taxon>Bacteria</taxon>
        <taxon>Pseudomonadati</taxon>
        <taxon>Pseudomonadota</taxon>
        <taxon>Gammaproteobacteria</taxon>
        <taxon>Pasteurellales</taxon>
        <taxon>Pasteurellaceae</taxon>
        <taxon>Avibacterium</taxon>
    </lineage>
</organism>
<dbReference type="RefSeq" id="WP_046097991.1">
    <property type="nucleotide sequence ID" value="NZ_LAEN01000021.1"/>
</dbReference>
<evidence type="ECO:0000256" key="3">
    <source>
        <dbReference type="ARBA" id="ARBA00023163"/>
    </source>
</evidence>
<dbReference type="AlphaFoldDB" id="A0A0F5F153"/>
<evidence type="ECO:0000256" key="1">
    <source>
        <dbReference type="ARBA" id="ARBA00023015"/>
    </source>
</evidence>
<evidence type="ECO:0000313" key="8">
    <source>
        <dbReference type="Proteomes" id="UP000294229"/>
    </source>
</evidence>
<dbReference type="InterPro" id="IPR036388">
    <property type="entry name" value="WH-like_DNA-bd_sf"/>
</dbReference>
<evidence type="ECO:0000313" key="6">
    <source>
        <dbReference type="EMBL" id="SUV40732.1"/>
    </source>
</evidence>
<evidence type="ECO:0000259" key="4">
    <source>
        <dbReference type="PROSITE" id="PS50995"/>
    </source>
</evidence>
<dbReference type="GO" id="GO:0003677">
    <property type="term" value="F:DNA binding"/>
    <property type="evidence" value="ECO:0007669"/>
    <property type="project" value="UniProtKB-KW"/>
</dbReference>
<reference evidence="5 8" key="2">
    <citation type="submission" date="2018-11" db="EMBL/GenBank/DDBJ databases">
        <title>Sequencing Av. paragallinarum serogroups.</title>
        <authorList>
            <person name="Hellmuth J.E."/>
            <person name="Boucher C.E."/>
            <person name="Cason E.D."/>
        </authorList>
    </citation>
    <scope>NUCLEOTIDE SEQUENCE [LARGE SCALE GENOMIC DNA]</scope>
    <source>
        <strain evidence="5 8">SA-3</strain>
    </source>
</reference>
<dbReference type="PROSITE" id="PS50995">
    <property type="entry name" value="HTH_MARR_2"/>
    <property type="match status" value="1"/>
</dbReference>
<dbReference type="PRINTS" id="PR00598">
    <property type="entry name" value="HTHMARR"/>
</dbReference>
<dbReference type="SMART" id="SM00347">
    <property type="entry name" value="HTH_MARR"/>
    <property type="match status" value="1"/>
</dbReference>
<evidence type="ECO:0000313" key="5">
    <source>
        <dbReference type="EMBL" id="RZN60693.1"/>
    </source>
</evidence>
<dbReference type="STRING" id="728.VY92_10330"/>
<protein>
    <submittedName>
        <fullName evidence="5">Transcriptional repressor MprA</fullName>
    </submittedName>
</protein>
<evidence type="ECO:0000256" key="2">
    <source>
        <dbReference type="ARBA" id="ARBA00023125"/>
    </source>
</evidence>
<dbReference type="Proteomes" id="UP000254620">
    <property type="component" value="Unassembled WGS sequence"/>
</dbReference>
<keyword evidence="1" id="KW-0805">Transcription regulation</keyword>
<dbReference type="OrthoDB" id="5947517at2"/>
<dbReference type="SUPFAM" id="SSF46785">
    <property type="entry name" value="Winged helix' DNA-binding domain"/>
    <property type="match status" value="1"/>
</dbReference>
<gene>
    <name evidence="5" type="primary">mprA</name>
    <name evidence="5" type="ORF">EIG79_02930</name>
    <name evidence="6" type="ORF">NCTC10926_02784</name>
</gene>
<dbReference type="PANTHER" id="PTHR42756:SF1">
    <property type="entry name" value="TRANSCRIPTIONAL REPRESSOR OF EMRAB OPERON"/>
    <property type="match status" value="1"/>
</dbReference>
<dbReference type="EMBL" id="UFSW01000002">
    <property type="protein sequence ID" value="SUV40732.1"/>
    <property type="molecule type" value="Genomic_DNA"/>
</dbReference>
<sequence>MPLSFSEQERLIRHSAQNNPAMPVEQILLARLLLHNSSRYLEKRNQLLKAYQLNDTLFMTLVVLYCQPNHALQPSKLSEIFVYSKTNATRIADELVKRQWLERSEIAGDRRSFLLKLTPQGVQFLETLLPNQWKQVEQLFSVLDEQEQITLKQLLLKLVTRLEHL</sequence>
<accession>A0A0F5F153</accession>
<dbReference type="InterPro" id="IPR000835">
    <property type="entry name" value="HTH_MarR-typ"/>
</dbReference>
<keyword evidence="2" id="KW-0238">DNA-binding</keyword>